<dbReference type="AlphaFoldDB" id="A0A542DP44"/>
<comment type="caution">
    <text evidence="2">The sequence shown here is derived from an EMBL/GenBank/DDBJ whole genome shotgun (WGS) entry which is preliminary data.</text>
</comment>
<dbReference type="RefSeq" id="WP_170220894.1">
    <property type="nucleotide sequence ID" value="NZ_VFML01000001.1"/>
</dbReference>
<feature type="transmembrane region" description="Helical" evidence="1">
    <location>
        <begin position="138"/>
        <end position="166"/>
    </location>
</feature>
<dbReference type="Proteomes" id="UP000320876">
    <property type="component" value="Unassembled WGS sequence"/>
</dbReference>
<reference evidence="2 3" key="1">
    <citation type="submission" date="2019-06" db="EMBL/GenBank/DDBJ databases">
        <title>Sequencing the genomes of 1000 actinobacteria strains.</title>
        <authorList>
            <person name="Klenk H.-P."/>
        </authorList>
    </citation>
    <scope>NUCLEOTIDE SEQUENCE [LARGE SCALE GENOMIC DNA]</scope>
    <source>
        <strain evidence="2 3">DSM 45679</strain>
    </source>
</reference>
<keyword evidence="3" id="KW-1185">Reference proteome</keyword>
<keyword evidence="1" id="KW-0472">Membrane</keyword>
<evidence type="ECO:0000313" key="2">
    <source>
        <dbReference type="EMBL" id="TQJ04744.1"/>
    </source>
</evidence>
<feature type="transmembrane region" description="Helical" evidence="1">
    <location>
        <begin position="310"/>
        <end position="329"/>
    </location>
</feature>
<keyword evidence="1" id="KW-0812">Transmembrane</keyword>
<name>A0A542DP44_AMYCI</name>
<feature type="transmembrane region" description="Helical" evidence="1">
    <location>
        <begin position="18"/>
        <end position="37"/>
    </location>
</feature>
<accession>A0A542DP44</accession>
<gene>
    <name evidence="2" type="ORF">FB471_4552</name>
</gene>
<evidence type="ECO:0000256" key="1">
    <source>
        <dbReference type="SAM" id="Phobius"/>
    </source>
</evidence>
<keyword evidence="1" id="KW-1133">Transmembrane helix</keyword>
<dbReference type="EMBL" id="VFML01000001">
    <property type="protein sequence ID" value="TQJ04744.1"/>
    <property type="molecule type" value="Genomic_DNA"/>
</dbReference>
<organism evidence="2 3">
    <name type="scientific">Amycolatopsis cihanbeyliensis</name>
    <dbReference type="NCBI Taxonomy" id="1128664"/>
    <lineage>
        <taxon>Bacteria</taxon>
        <taxon>Bacillati</taxon>
        <taxon>Actinomycetota</taxon>
        <taxon>Actinomycetes</taxon>
        <taxon>Pseudonocardiales</taxon>
        <taxon>Pseudonocardiaceae</taxon>
        <taxon>Amycolatopsis</taxon>
    </lineage>
</organism>
<feature type="transmembrane region" description="Helical" evidence="1">
    <location>
        <begin position="113"/>
        <end position="131"/>
    </location>
</feature>
<feature type="transmembrane region" description="Helical" evidence="1">
    <location>
        <begin position="195"/>
        <end position="216"/>
    </location>
</feature>
<feature type="transmembrane region" description="Helical" evidence="1">
    <location>
        <begin position="172"/>
        <end position="188"/>
    </location>
</feature>
<feature type="transmembrane region" description="Helical" evidence="1">
    <location>
        <begin position="276"/>
        <end position="298"/>
    </location>
</feature>
<evidence type="ECO:0000313" key="3">
    <source>
        <dbReference type="Proteomes" id="UP000320876"/>
    </source>
</evidence>
<sequence>MRQSGPAADFGIEPAARVVPQMIVLVWLPVCFFFGLVNREFLPAKYFLDDHHLQAVMPTAVPDSSDSFIVMAWIYRSLGAMGHPTAVQAVTMLLFFVLLFACAGWSALSSFTVFEIAVFGFCAVACAVYLAQYSKESLVLLLVLGLVLMPRTVLAELAFVAAACLYAASLRQYWFLVAGLYVVLRVVLRRGRRPGWVPVVLLLALLAFAFGVELLLGKDLNAFRESVAQFRVNSPNAQSAIQDYLPADTPVLAAANAALTAVLLVVPVPLLLDFSVVYLGFSVVIAALWLGTVGSGLWRGMRRGWLVKDVRMSRAIALLLAMLTVQAVFEPDYGSYIKHLTPLLPLFLLLFVRRRAQRDAEASAIPVSG</sequence>
<feature type="transmembrane region" description="Helical" evidence="1">
    <location>
        <begin position="86"/>
        <end position="107"/>
    </location>
</feature>
<feature type="transmembrane region" description="Helical" evidence="1">
    <location>
        <begin position="335"/>
        <end position="352"/>
    </location>
</feature>
<proteinExistence type="predicted"/>
<evidence type="ECO:0008006" key="4">
    <source>
        <dbReference type="Google" id="ProtNLM"/>
    </source>
</evidence>
<protein>
    <recommendedName>
        <fullName evidence="4">Dolichyl-phosphate-mannose-protein mannosyltransferase</fullName>
    </recommendedName>
</protein>